<proteinExistence type="predicted"/>
<evidence type="ECO:0008006" key="3">
    <source>
        <dbReference type="Google" id="ProtNLM"/>
    </source>
</evidence>
<keyword evidence="2" id="KW-1185">Reference proteome</keyword>
<dbReference type="KEGG" id="psim:KR76_24735"/>
<gene>
    <name evidence="1" type="ORF">KR76_24735</name>
</gene>
<dbReference type="AlphaFoldDB" id="A0A0A1DP42"/>
<dbReference type="OrthoDB" id="5189541at2"/>
<dbReference type="eggNOG" id="ENOG5032FSI">
    <property type="taxonomic scope" value="Bacteria"/>
</dbReference>
<dbReference type="InterPro" id="IPR023869">
    <property type="entry name" value="tRNA_Adeno_NH3ase_assoc_put"/>
</dbReference>
<dbReference type="GeneID" id="96611966"/>
<dbReference type="Proteomes" id="UP000030300">
    <property type="component" value="Chromosome"/>
</dbReference>
<evidence type="ECO:0000313" key="2">
    <source>
        <dbReference type="Proteomes" id="UP000030300"/>
    </source>
</evidence>
<evidence type="ECO:0000313" key="1">
    <source>
        <dbReference type="EMBL" id="AIY19181.1"/>
    </source>
</evidence>
<dbReference type="STRING" id="2045.KR76_24735"/>
<protein>
    <recommendedName>
        <fullName evidence="3">tRNA adenosine deaminase-associated protein</fullName>
    </recommendedName>
</protein>
<reference evidence="1 2" key="1">
    <citation type="journal article" date="2015" name="Genome Announc.">
        <title>Complete Genome Sequence of Steroid-Transforming Nocardioides simplex VKM Ac-2033D.</title>
        <authorList>
            <person name="Shtratnikova V.Y."/>
            <person name="Schelkunov M.I."/>
            <person name="Pekov Y.A."/>
            <person name="Fokina V.V."/>
            <person name="Logacheva M.D."/>
            <person name="Sokolov S.L."/>
            <person name="Bragin E.Y."/>
            <person name="Ashapkin V.V."/>
            <person name="Donova M.V."/>
        </authorList>
    </citation>
    <scope>NUCLEOTIDE SEQUENCE [LARGE SCALE GENOMIC DNA]</scope>
    <source>
        <strain evidence="1 2">VKM Ac-2033D</strain>
    </source>
</reference>
<dbReference type="EMBL" id="CP009896">
    <property type="protein sequence ID" value="AIY19181.1"/>
    <property type="molecule type" value="Genomic_DNA"/>
</dbReference>
<accession>A0A0A1DP42</accession>
<name>A0A0A1DP42_NOCSI</name>
<organism evidence="1 2">
    <name type="scientific">Nocardioides simplex</name>
    <name type="common">Arthrobacter simplex</name>
    <dbReference type="NCBI Taxonomy" id="2045"/>
    <lineage>
        <taxon>Bacteria</taxon>
        <taxon>Bacillati</taxon>
        <taxon>Actinomycetota</taxon>
        <taxon>Actinomycetes</taxon>
        <taxon>Propionibacteriales</taxon>
        <taxon>Nocardioidaceae</taxon>
        <taxon>Pimelobacter</taxon>
    </lineage>
</organism>
<dbReference type="NCBIfam" id="TIGR03941">
    <property type="entry name" value="tRNA_deam_assoc"/>
    <property type="match status" value="1"/>
</dbReference>
<dbReference type="RefSeq" id="WP_038682133.1">
    <property type="nucleotide sequence ID" value="NZ_BJMC01000024.1"/>
</dbReference>
<sequence>MTASGTAIESVDFALAAYREEGVWQVAELTPDHATDVETLSAALRRFPGDGGAVGLVAVDEDFFVVVRVAGARTRVMLSDVTAATEWELAAVVVEHLGLPPVDDDDEPEPAGDLELLSDLGVDAMDLAAILDDDELYPDEMLSEIARGLGFGDLFDDVVGLTSA</sequence>
<dbReference type="HOGENOM" id="CLU_112027_0_0_11"/>